<evidence type="ECO:0000256" key="3">
    <source>
        <dbReference type="SAM" id="Coils"/>
    </source>
</evidence>
<feature type="region of interest" description="Disordered" evidence="4">
    <location>
        <begin position="549"/>
        <end position="574"/>
    </location>
</feature>
<evidence type="ECO:0000259" key="5">
    <source>
        <dbReference type="PROSITE" id="PS50013"/>
    </source>
</evidence>
<feature type="compositionally biased region" description="Acidic residues" evidence="4">
    <location>
        <begin position="794"/>
        <end position="803"/>
    </location>
</feature>
<feature type="compositionally biased region" description="Polar residues" evidence="4">
    <location>
        <begin position="702"/>
        <end position="727"/>
    </location>
</feature>
<keyword evidence="3" id="KW-0175">Coiled coil</keyword>
<dbReference type="InterPro" id="IPR023779">
    <property type="entry name" value="Chromodomain_CS"/>
</dbReference>
<dbReference type="PROSITE" id="PS50013">
    <property type="entry name" value="CHROMO_2"/>
    <property type="match status" value="1"/>
</dbReference>
<dbReference type="SMART" id="SM00298">
    <property type="entry name" value="CHROMO"/>
    <property type="match status" value="1"/>
</dbReference>
<dbReference type="InterPro" id="IPR051219">
    <property type="entry name" value="Heterochromatin_chromo-domain"/>
</dbReference>
<evidence type="ECO:0000256" key="2">
    <source>
        <dbReference type="ARBA" id="ARBA00023242"/>
    </source>
</evidence>
<comment type="caution">
    <text evidence="6">The sequence shown here is derived from an EMBL/GenBank/DDBJ whole genome shotgun (WGS) entry which is preliminary data.</text>
</comment>
<dbReference type="PROSITE" id="PS00598">
    <property type="entry name" value="CHROMO_1"/>
    <property type="match status" value="1"/>
</dbReference>
<feature type="region of interest" description="Disordered" evidence="4">
    <location>
        <begin position="702"/>
        <end position="735"/>
    </location>
</feature>
<sequence length="1169" mass="126475">MEAGDGSTVVNNPAVIKAAQEEIGRLNVLVCGQCHLVFHFIEEFQEHQNKEGACTKTSHFRDNGNNEQKAQVWAFLLWKDTQIQQETTDKDSVTSWKLYQKWCKMEQHVRETWITAGRTIQAFTKINNAKMTDMRSHNTDGVKQPIIVRKVVRNGQPEDSSEVKKKEIKSEVKAESSESAPTTTTTTTAQTKKVMQNRPKAFVKPRVRPGKTQPDDEPNDEEFAVEKIMAKRYNTKKRCAEYYLKWEGYAPEFNTWESADVVSCCKFLLEEFERNLAKQKEMKELKAQQLAQQQQQQQQQQTTKIINRTVTQKTIIKAEPSTPGPSSAAQITRPMRSSKSKAMDQVKQWCGSMKEEDNDILGKRRADLTDSDSDTTAAKRAKGEGASDEDYTGESEEERNTTGRSDVIQRAFNRANAQSNGSNKTVSSSDLATSLGLQSPDPTKTHQSPVLVANAKGVVKVDPKQMPNLASGVYVMSKKEGIIKLDSSPAGKQIKSGTGGVLMVPNRENPTVVRRQVITASQANSITPVKVVSKPDGSQVVTQMKVISKQVPAKPRQSLGPKNEPVKIQPKPDPTQLQQIHVVTAVQNPIGMQPRITTNVRPSIQQQQQQQKTADGRPLLPRPSVRGPGPTSVLGIGSIRSPVRAPTPRLQTPQTRAPMQKRVVAGSPQATMSPTQQTQLRAKYIASPNQIVKTVVSTAQLKQSPGNKLSPGNKQTQSLISPQQKTLMTKRKTQELTPQGVVKTPMKTMVNTKAPAGRGRGKITTTTPVATPGKPKETKIVESGGLHMEFQEVGSEESSDEAGPDVSSEADNLCNIPQNPPESPERPFTLCPLTGRIIGEDGEPVAEAEPTPSHTSVDTIAASSITGTTVTATTSAGESMDTSSCTTTTTTELVLPSLESLTETNSIMRVEMSPGGTTGTIVQASTDPTAQLSLAGVTIAPDLPCLDDTATTSVTSVQSTISLTETIASDAIATTTGLTGTIVTSSASNVTNVKQEIKDEERKVVADDASNVVTITGEDGVVYQVAGHAEDGQTLLVTRGADGEQQCVYVTTEQQGDEGSVLTLDHAVAEAVAQLMPDQVNLAPQFYVKEGEGEATENQMVMSIMDNSAAGAVGSQEDPEGQAQVVAQVVQADEPTPGGTRRVVLLLPDGNLMMTEVDEEQYAALELDK</sequence>
<gene>
    <name evidence="6" type="ORF">G9C98_004808</name>
</gene>
<feature type="region of interest" description="Disordered" evidence="4">
    <location>
        <begin position="313"/>
        <end position="447"/>
    </location>
</feature>
<evidence type="ECO:0000256" key="1">
    <source>
        <dbReference type="ARBA" id="ARBA00004123"/>
    </source>
</evidence>
<dbReference type="EMBL" id="JAAOIC020000049">
    <property type="protein sequence ID" value="KAG8036228.1"/>
    <property type="molecule type" value="Genomic_DNA"/>
</dbReference>
<dbReference type="PANTHER" id="PTHR22812">
    <property type="entry name" value="CHROMOBOX PROTEIN"/>
    <property type="match status" value="1"/>
</dbReference>
<name>A0A8J5V838_9HYME</name>
<dbReference type="AlphaFoldDB" id="A0A8J5V838"/>
<dbReference type="CDD" id="cd00024">
    <property type="entry name" value="CD_CSD"/>
    <property type="match status" value="1"/>
</dbReference>
<feature type="compositionally biased region" description="Basic and acidic residues" evidence="4">
    <location>
        <begin position="161"/>
        <end position="176"/>
    </location>
</feature>
<feature type="region of interest" description="Disordered" evidence="4">
    <location>
        <begin position="153"/>
        <end position="221"/>
    </location>
</feature>
<dbReference type="InterPro" id="IPR000953">
    <property type="entry name" value="Chromo/chromo_shadow_dom"/>
</dbReference>
<proteinExistence type="predicted"/>
<protein>
    <recommendedName>
        <fullName evidence="5">Chromo domain-containing protein</fullName>
    </recommendedName>
</protein>
<feature type="region of interest" description="Disordered" evidence="4">
    <location>
        <begin position="792"/>
        <end position="811"/>
    </location>
</feature>
<dbReference type="Proteomes" id="UP000729913">
    <property type="component" value="Unassembled WGS sequence"/>
</dbReference>
<keyword evidence="2" id="KW-0539">Nucleus</keyword>
<organism evidence="6 7">
    <name type="scientific">Cotesia typhae</name>
    <dbReference type="NCBI Taxonomy" id="2053667"/>
    <lineage>
        <taxon>Eukaryota</taxon>
        <taxon>Metazoa</taxon>
        <taxon>Ecdysozoa</taxon>
        <taxon>Arthropoda</taxon>
        <taxon>Hexapoda</taxon>
        <taxon>Insecta</taxon>
        <taxon>Pterygota</taxon>
        <taxon>Neoptera</taxon>
        <taxon>Endopterygota</taxon>
        <taxon>Hymenoptera</taxon>
        <taxon>Apocrita</taxon>
        <taxon>Ichneumonoidea</taxon>
        <taxon>Braconidae</taxon>
        <taxon>Microgastrinae</taxon>
        <taxon>Cotesia</taxon>
    </lineage>
</organism>
<dbReference type="InterPro" id="IPR023780">
    <property type="entry name" value="Chromo_domain"/>
</dbReference>
<reference evidence="6" key="2">
    <citation type="submission" date="2021-04" db="EMBL/GenBank/DDBJ databases">
        <title>Genome-wide patterns of bracovirus chromosomal integration into multiple host tissues during parasitism.</title>
        <authorList>
            <person name="Chebbi M.A.C."/>
        </authorList>
    </citation>
    <scope>NUCLEOTIDE SEQUENCE</scope>
    <source>
        <tissue evidence="6">Whole body</tissue>
    </source>
</reference>
<evidence type="ECO:0000313" key="6">
    <source>
        <dbReference type="EMBL" id="KAG8036228.1"/>
    </source>
</evidence>
<reference evidence="6" key="1">
    <citation type="submission" date="2020-03" db="EMBL/GenBank/DDBJ databases">
        <authorList>
            <person name="Chebbi M.A."/>
            <person name="Drezen J.M."/>
        </authorList>
    </citation>
    <scope>NUCLEOTIDE SEQUENCE</scope>
    <source>
        <tissue evidence="6">Whole body</tissue>
    </source>
</reference>
<feature type="domain" description="Chromo" evidence="5">
    <location>
        <begin position="223"/>
        <end position="284"/>
    </location>
</feature>
<feature type="compositionally biased region" description="Acidic residues" evidence="4">
    <location>
        <begin position="386"/>
        <end position="397"/>
    </location>
</feature>
<evidence type="ECO:0000313" key="7">
    <source>
        <dbReference type="Proteomes" id="UP000729913"/>
    </source>
</evidence>
<keyword evidence="7" id="KW-1185">Reference proteome</keyword>
<dbReference type="Pfam" id="PF00385">
    <property type="entry name" value="Chromo"/>
    <property type="match status" value="1"/>
</dbReference>
<feature type="region of interest" description="Disordered" evidence="4">
    <location>
        <begin position="600"/>
        <end position="660"/>
    </location>
</feature>
<dbReference type="OrthoDB" id="1918685at2759"/>
<accession>A0A8J5V838</accession>
<feature type="compositionally biased region" description="Polar residues" evidence="4">
    <location>
        <begin position="415"/>
        <end position="447"/>
    </location>
</feature>
<evidence type="ECO:0000256" key="4">
    <source>
        <dbReference type="SAM" id="MobiDB-lite"/>
    </source>
</evidence>
<feature type="coiled-coil region" evidence="3">
    <location>
        <begin position="269"/>
        <end position="300"/>
    </location>
</feature>
<feature type="compositionally biased region" description="Low complexity" evidence="4">
    <location>
        <begin position="177"/>
        <end position="188"/>
    </location>
</feature>
<feature type="region of interest" description="Disordered" evidence="4">
    <location>
        <begin position="751"/>
        <end position="776"/>
    </location>
</feature>
<comment type="subcellular location">
    <subcellularLocation>
        <location evidence="1">Nucleus</location>
    </subcellularLocation>
</comment>
<dbReference type="GO" id="GO:0005634">
    <property type="term" value="C:nucleus"/>
    <property type="evidence" value="ECO:0007669"/>
    <property type="project" value="UniProtKB-SubCell"/>
</dbReference>